<gene>
    <name evidence="2" type="ORF">DFJ64_1295</name>
</gene>
<reference evidence="2 3" key="1">
    <citation type="submission" date="2018-08" db="EMBL/GenBank/DDBJ databases">
        <title>Sequencing the genomes of 1000 actinobacteria strains.</title>
        <authorList>
            <person name="Klenk H.-P."/>
        </authorList>
    </citation>
    <scope>NUCLEOTIDE SEQUENCE [LARGE SCALE GENOMIC DNA]</scope>
    <source>
        <strain evidence="2 3">DSM 22891</strain>
    </source>
</reference>
<protein>
    <submittedName>
        <fullName evidence="2">DUF3027 family protein</fullName>
    </submittedName>
</protein>
<keyword evidence="3" id="KW-1185">Reference proteome</keyword>
<dbReference type="InterPro" id="IPR021391">
    <property type="entry name" value="DUF3027"/>
</dbReference>
<feature type="compositionally biased region" description="Low complexity" evidence="1">
    <location>
        <begin position="234"/>
        <end position="247"/>
    </location>
</feature>
<comment type="caution">
    <text evidence="2">The sequence shown here is derived from an EMBL/GenBank/DDBJ whole genome shotgun (WGS) entry which is preliminary data.</text>
</comment>
<sequence>MCAAAVDVARQAALEVAGPDGLGAHLSCDPEDDRVVTHYFTCTHPGYIGWRWAVTVARAPRSRTVTVDEVVLLPGPDSILAPPWVPWSERVRAGDLGPGDLLPTPPDDPRLAPGYTAADEQPSDDAEQLRWVSEELGLGRARVLSREGRDKAAERWYAGSGGPTDPVAKAAPAPCSTCGFLVRLSGPLGTVFGVCANEYSPSDGKVVSFDHGCGAHSEALLPKPSTRRAEPAEPSLDPLYPSSSDDS</sequence>
<name>A0A3D9V5C6_THECX</name>
<feature type="region of interest" description="Disordered" evidence="1">
    <location>
        <begin position="96"/>
        <end position="127"/>
    </location>
</feature>
<accession>A0A3D9V5C6</accession>
<evidence type="ECO:0000256" key="1">
    <source>
        <dbReference type="SAM" id="MobiDB-lite"/>
    </source>
</evidence>
<proteinExistence type="predicted"/>
<organism evidence="2 3">
    <name type="scientific">Thermasporomyces composti</name>
    <dbReference type="NCBI Taxonomy" id="696763"/>
    <lineage>
        <taxon>Bacteria</taxon>
        <taxon>Bacillati</taxon>
        <taxon>Actinomycetota</taxon>
        <taxon>Actinomycetes</taxon>
        <taxon>Propionibacteriales</taxon>
        <taxon>Nocardioidaceae</taxon>
        <taxon>Thermasporomyces</taxon>
    </lineage>
</organism>
<dbReference type="Pfam" id="PF11228">
    <property type="entry name" value="DUF3027"/>
    <property type="match status" value="1"/>
</dbReference>
<dbReference type="EMBL" id="QTUC01000001">
    <property type="protein sequence ID" value="REF35903.1"/>
    <property type="molecule type" value="Genomic_DNA"/>
</dbReference>
<dbReference type="AlphaFoldDB" id="A0A3D9V5C6"/>
<evidence type="ECO:0000313" key="2">
    <source>
        <dbReference type="EMBL" id="REF35903.1"/>
    </source>
</evidence>
<dbReference type="Proteomes" id="UP000256485">
    <property type="component" value="Unassembled WGS sequence"/>
</dbReference>
<feature type="region of interest" description="Disordered" evidence="1">
    <location>
        <begin position="217"/>
        <end position="247"/>
    </location>
</feature>
<evidence type="ECO:0000313" key="3">
    <source>
        <dbReference type="Proteomes" id="UP000256485"/>
    </source>
</evidence>